<comment type="caution">
    <text evidence="2">The sequence shown here is derived from an EMBL/GenBank/DDBJ whole genome shotgun (WGS) entry which is preliminary data.</text>
</comment>
<protein>
    <submittedName>
        <fullName evidence="2">Uncharacterized protein</fullName>
    </submittedName>
</protein>
<keyword evidence="1" id="KW-0732">Signal</keyword>
<proteinExistence type="predicted"/>
<organism evidence="2 3">
    <name type="scientific">Paraburkholderia piptadeniae</name>
    <dbReference type="NCBI Taxonomy" id="1701573"/>
    <lineage>
        <taxon>Bacteria</taxon>
        <taxon>Pseudomonadati</taxon>
        <taxon>Pseudomonadota</taxon>
        <taxon>Betaproteobacteria</taxon>
        <taxon>Burkholderiales</taxon>
        <taxon>Burkholderiaceae</taxon>
        <taxon>Paraburkholderia</taxon>
    </lineage>
</organism>
<gene>
    <name evidence="2" type="ORF">BN2476_60042</name>
</gene>
<name>A0A1N7RL06_9BURK</name>
<dbReference type="EMBL" id="CYGY02000006">
    <property type="protein sequence ID" value="SIT35791.1"/>
    <property type="molecule type" value="Genomic_DNA"/>
</dbReference>
<dbReference type="Proteomes" id="UP000195569">
    <property type="component" value="Unassembled WGS sequence"/>
</dbReference>
<evidence type="ECO:0000313" key="2">
    <source>
        <dbReference type="EMBL" id="SIT35791.1"/>
    </source>
</evidence>
<reference evidence="2" key="1">
    <citation type="submission" date="2016-12" db="EMBL/GenBank/DDBJ databases">
        <authorList>
            <person name="Moulin L."/>
        </authorList>
    </citation>
    <scope>NUCLEOTIDE SEQUENCE [LARGE SCALE GENOMIC DNA]</scope>
    <source>
        <strain evidence="2">STM 7183</strain>
    </source>
</reference>
<feature type="chain" id="PRO_5012275406" evidence="1">
    <location>
        <begin position="33"/>
        <end position="312"/>
    </location>
</feature>
<dbReference type="AlphaFoldDB" id="A0A1N7RL06"/>
<keyword evidence="3" id="KW-1185">Reference proteome</keyword>
<feature type="signal peptide" evidence="1">
    <location>
        <begin position="1"/>
        <end position="32"/>
    </location>
</feature>
<sequence length="312" mass="34092">MRALASMKSFLTRGIGLTAACALSLSAMGWLAGDACAQAGAAELEAQSEHVEIRRVPLARLEASLPGDARLVLFAIIDRPGLYVMHAPGLAGQGAMFSRVVALFERRDMPRDHIVTMTEIATHARRFRTNAADLTAGNNFSSTELAHFFDLARGQHLTLTPGERALQRIAVQMGLIGERNGNWQARSARDFLITIPGLGTGPGGEIIDAPVRAAILSHELGHWQYFSDDAYAQACRSFWWRELSYEQRAELTRQLEALGYDASDRIVVDEAQAYLLHTPAPYMPLADVPGPNGFDVAAIRGRLKQKVAQATR</sequence>
<evidence type="ECO:0000313" key="3">
    <source>
        <dbReference type="Proteomes" id="UP000195569"/>
    </source>
</evidence>
<evidence type="ECO:0000256" key="1">
    <source>
        <dbReference type="SAM" id="SignalP"/>
    </source>
</evidence>
<accession>A0A1N7RL06</accession>